<proteinExistence type="predicted"/>
<evidence type="ECO:0000313" key="2">
    <source>
        <dbReference type="EMBL" id="BBX30099.1"/>
    </source>
</evidence>
<accession>A0A6N4V052</accession>
<protein>
    <recommendedName>
        <fullName evidence="1">Carboxymuconolactone decarboxylase-like domain-containing protein</fullName>
    </recommendedName>
</protein>
<dbReference type="SUPFAM" id="SSF69118">
    <property type="entry name" value="AhpD-like"/>
    <property type="match status" value="1"/>
</dbReference>
<evidence type="ECO:0000259" key="1">
    <source>
        <dbReference type="Pfam" id="PF02627"/>
    </source>
</evidence>
<dbReference type="NCBIfam" id="TIGR00778">
    <property type="entry name" value="ahpD_dom"/>
    <property type="match status" value="1"/>
</dbReference>
<dbReference type="EMBL" id="AP022565">
    <property type="protein sequence ID" value="BBX30099.1"/>
    <property type="molecule type" value="Genomic_DNA"/>
</dbReference>
<dbReference type="InterPro" id="IPR004675">
    <property type="entry name" value="AhpD_core"/>
</dbReference>
<dbReference type="GO" id="GO:0051920">
    <property type="term" value="F:peroxiredoxin activity"/>
    <property type="evidence" value="ECO:0007669"/>
    <property type="project" value="InterPro"/>
</dbReference>
<reference evidence="2 3" key="1">
    <citation type="journal article" date="2019" name="Emerg. Microbes Infect.">
        <title>Comprehensive subspecies identification of 175 nontuberculous mycobacteria species based on 7547 genomic profiles.</title>
        <authorList>
            <person name="Matsumoto Y."/>
            <person name="Kinjo T."/>
            <person name="Motooka D."/>
            <person name="Nabeya D."/>
            <person name="Jung N."/>
            <person name="Uechi K."/>
            <person name="Horii T."/>
            <person name="Iida T."/>
            <person name="Fujita J."/>
            <person name="Nakamura S."/>
        </authorList>
    </citation>
    <scope>NUCLEOTIDE SEQUENCE [LARGE SCALE GENOMIC DNA]</scope>
    <source>
        <strain evidence="2 3">JCM 12272</strain>
    </source>
</reference>
<dbReference type="Proteomes" id="UP000466906">
    <property type="component" value="Chromosome"/>
</dbReference>
<evidence type="ECO:0000313" key="3">
    <source>
        <dbReference type="Proteomes" id="UP000466906"/>
    </source>
</evidence>
<keyword evidence="3" id="KW-1185">Reference proteome</keyword>
<dbReference type="InterPro" id="IPR003779">
    <property type="entry name" value="CMD-like"/>
</dbReference>
<feature type="domain" description="Carboxymuconolactone decarboxylase-like" evidence="1">
    <location>
        <begin position="41"/>
        <end position="106"/>
    </location>
</feature>
<gene>
    <name evidence="2" type="ORF">MALV_52240</name>
</gene>
<dbReference type="Gene3D" id="1.20.1290.10">
    <property type="entry name" value="AhpD-like"/>
    <property type="match status" value="1"/>
</dbReference>
<name>A0A6N4V052_9MYCO</name>
<dbReference type="InterPro" id="IPR029032">
    <property type="entry name" value="AhpD-like"/>
</dbReference>
<dbReference type="Pfam" id="PF02627">
    <property type="entry name" value="CMD"/>
    <property type="match status" value="1"/>
</dbReference>
<sequence>MPAANLPRRGFRKRIYSVPQLMDDALVLVGRGPNVARPWREHTIDPALRERVMFAVATVNECRFCAYVHNELALKNGADRDELARLVALDSAAVTDADLVAVAWAQSRAEADLGPAGSHLQDALREHYSALQRADLDTVVRVMTLSNRAGNTLEALLERLHGRPAANSRLVDEMLVGCGYFVGALLVGISLALQRRTSPLGIIKEFLNFRREKGLSHAIR</sequence>
<dbReference type="KEGG" id="malv:MALV_52240"/>
<dbReference type="AlphaFoldDB" id="A0A6N4V052"/>
<organism evidence="2 3">
    <name type="scientific">Mycolicibacterium alvei</name>
    <dbReference type="NCBI Taxonomy" id="67081"/>
    <lineage>
        <taxon>Bacteria</taxon>
        <taxon>Bacillati</taxon>
        <taxon>Actinomycetota</taxon>
        <taxon>Actinomycetes</taxon>
        <taxon>Mycobacteriales</taxon>
        <taxon>Mycobacteriaceae</taxon>
        <taxon>Mycolicibacterium</taxon>
    </lineage>
</organism>